<dbReference type="Pfam" id="PF01000">
    <property type="entry name" value="RNA_pol_A_bac"/>
    <property type="match status" value="1"/>
</dbReference>
<dbReference type="InterPro" id="IPR036603">
    <property type="entry name" value="RBP11-like"/>
</dbReference>
<dbReference type="Pfam" id="PF01193">
    <property type="entry name" value="RNA_pol_L"/>
    <property type="match status" value="1"/>
</dbReference>
<dbReference type="GO" id="GO:0000428">
    <property type="term" value="C:DNA-directed RNA polymerase complex"/>
    <property type="evidence" value="ECO:0007669"/>
    <property type="project" value="UniProtKB-KW"/>
</dbReference>
<dbReference type="Proteomes" id="UP000179448">
    <property type="component" value="Unassembled WGS sequence"/>
</dbReference>
<keyword evidence="7 11" id="KW-0804">Transcription</keyword>
<protein>
    <recommendedName>
        <fullName evidence="3 11">DNA-directed RNA polymerase subunit alpha</fullName>
        <shortName evidence="11">RNAP subunit alpha</shortName>
        <ecNumber evidence="2 11">2.7.7.6</ecNumber>
    </recommendedName>
    <alternativeName>
        <fullName evidence="9 11">RNA polymerase subunit alpha</fullName>
    </alternativeName>
    <alternativeName>
        <fullName evidence="8 11">Transcriptase subunit alpha</fullName>
    </alternativeName>
</protein>
<dbReference type="HAMAP" id="MF_00059">
    <property type="entry name" value="RNApol_bact_RpoA"/>
    <property type="match status" value="1"/>
</dbReference>
<evidence type="ECO:0000313" key="14">
    <source>
        <dbReference type="Proteomes" id="UP000179448"/>
    </source>
</evidence>
<dbReference type="SUPFAM" id="SSF56553">
    <property type="entry name" value="Insert subdomain of RNA polymerase alpha subunit"/>
    <property type="match status" value="1"/>
</dbReference>
<evidence type="ECO:0000256" key="6">
    <source>
        <dbReference type="ARBA" id="ARBA00022695"/>
    </source>
</evidence>
<evidence type="ECO:0000256" key="4">
    <source>
        <dbReference type="ARBA" id="ARBA00022478"/>
    </source>
</evidence>
<dbReference type="InterPro" id="IPR011260">
    <property type="entry name" value="RNAP_asu_C"/>
</dbReference>
<proteinExistence type="inferred from homology"/>
<accession>A0A1F6WNW3</accession>
<comment type="domain">
    <text evidence="11">The N-terminal domain is essential for RNAP assembly and basal transcription, whereas the C-terminal domain is involved in interaction with transcriptional regulators and with upstream promoter elements.</text>
</comment>
<dbReference type="FunFam" id="2.170.120.12:FF:000001">
    <property type="entry name" value="DNA-directed RNA polymerase subunit alpha"/>
    <property type="match status" value="1"/>
</dbReference>
<dbReference type="AlphaFoldDB" id="A0A1F6WNW3"/>
<feature type="region of interest" description="Alpha N-terminal domain (alpha-NTD)" evidence="11">
    <location>
        <begin position="1"/>
        <end position="246"/>
    </location>
</feature>
<evidence type="ECO:0000256" key="7">
    <source>
        <dbReference type="ARBA" id="ARBA00023163"/>
    </source>
</evidence>
<comment type="function">
    <text evidence="11">DNA-dependent RNA polymerase catalyzes the transcription of DNA into RNA using the four ribonucleoside triphosphates as substrates.</text>
</comment>
<comment type="similarity">
    <text evidence="1 11">Belongs to the RNA polymerase alpha chain family.</text>
</comment>
<dbReference type="InterPro" id="IPR036643">
    <property type="entry name" value="RNApol_insert_sf"/>
</dbReference>
<keyword evidence="5 11" id="KW-0808">Transferase</keyword>
<evidence type="ECO:0000256" key="9">
    <source>
        <dbReference type="ARBA" id="ARBA00033070"/>
    </source>
</evidence>
<dbReference type="InterPro" id="IPR011773">
    <property type="entry name" value="DNA-dir_RpoA"/>
</dbReference>
<dbReference type="GO" id="GO:0003677">
    <property type="term" value="F:DNA binding"/>
    <property type="evidence" value="ECO:0007669"/>
    <property type="project" value="UniProtKB-UniRule"/>
</dbReference>
<organism evidence="13 14">
    <name type="scientific">Candidatus Nomurabacteria bacterium RIFCSPLOWO2_01_FULL_36_10b</name>
    <dbReference type="NCBI Taxonomy" id="1801766"/>
    <lineage>
        <taxon>Bacteria</taxon>
        <taxon>Candidatus Nomuraibacteriota</taxon>
    </lineage>
</organism>
<comment type="catalytic activity">
    <reaction evidence="10 11">
        <text>RNA(n) + a ribonucleoside 5'-triphosphate = RNA(n+1) + diphosphate</text>
        <dbReference type="Rhea" id="RHEA:21248"/>
        <dbReference type="Rhea" id="RHEA-COMP:14527"/>
        <dbReference type="Rhea" id="RHEA-COMP:17342"/>
        <dbReference type="ChEBI" id="CHEBI:33019"/>
        <dbReference type="ChEBI" id="CHEBI:61557"/>
        <dbReference type="ChEBI" id="CHEBI:140395"/>
        <dbReference type="EC" id="2.7.7.6"/>
    </reaction>
</comment>
<dbReference type="STRING" id="1801766.A2997_00395"/>
<evidence type="ECO:0000256" key="2">
    <source>
        <dbReference type="ARBA" id="ARBA00012418"/>
    </source>
</evidence>
<dbReference type="Pfam" id="PF03118">
    <property type="entry name" value="RNA_pol_A_CTD"/>
    <property type="match status" value="1"/>
</dbReference>
<dbReference type="Gene3D" id="3.30.1360.10">
    <property type="entry name" value="RNA polymerase, RBP11-like subunit"/>
    <property type="match status" value="1"/>
</dbReference>
<feature type="region of interest" description="Alpha C-terminal domain (alpha-CTD)" evidence="11">
    <location>
        <begin position="265"/>
        <end position="334"/>
    </location>
</feature>
<dbReference type="NCBIfam" id="TIGR02027">
    <property type="entry name" value="rpoA"/>
    <property type="match status" value="1"/>
</dbReference>
<sequence>MHNTTIILPSKFTRVREEGTTGVYDIEGLYPGYGHTLGNSLRRIIYSSLQGSAMTLVKIDGAEHEYSTLPGVKEDVLAILLNLKRVRFQSLSDEPQVVTLKVKGIRSVTAADIDGHGTVEVLNPDQHIAEITTAHGSLSMEITIERGVGFIPRDVAHHEKLPIGTIGVDAIYTPIRKVSYEVDNMRVGDRTDYNRLRLTIQTDGTMTPAQALEESIKIMIHQLRSILDLTEEDIFPLIPSHEPQNSETMSLDTPELNNEQLSNSINTADILKTRIESINLSTRTMNALSEASIRTIGGLVKKTEEDLLDVDGLGAKAIEEIKTALVALGVSLKR</sequence>
<dbReference type="SUPFAM" id="SSF55257">
    <property type="entry name" value="RBP11-like subunits of RNA polymerase"/>
    <property type="match status" value="1"/>
</dbReference>
<dbReference type="InterPro" id="IPR011262">
    <property type="entry name" value="DNA-dir_RNA_pol_insert"/>
</dbReference>
<dbReference type="GO" id="GO:0006351">
    <property type="term" value="P:DNA-templated transcription"/>
    <property type="evidence" value="ECO:0007669"/>
    <property type="project" value="UniProtKB-UniRule"/>
</dbReference>
<keyword evidence="4 11" id="KW-0240">DNA-directed RNA polymerase</keyword>
<dbReference type="GO" id="GO:0046983">
    <property type="term" value="F:protein dimerization activity"/>
    <property type="evidence" value="ECO:0007669"/>
    <property type="project" value="InterPro"/>
</dbReference>
<evidence type="ECO:0000256" key="8">
    <source>
        <dbReference type="ARBA" id="ARBA00032524"/>
    </source>
</evidence>
<dbReference type="EMBL" id="MFUQ01000015">
    <property type="protein sequence ID" value="OGI83547.1"/>
    <property type="molecule type" value="Genomic_DNA"/>
</dbReference>
<reference evidence="13 14" key="1">
    <citation type="journal article" date="2016" name="Nat. Commun.">
        <title>Thousands of microbial genomes shed light on interconnected biogeochemical processes in an aquifer system.</title>
        <authorList>
            <person name="Anantharaman K."/>
            <person name="Brown C.T."/>
            <person name="Hug L.A."/>
            <person name="Sharon I."/>
            <person name="Castelle C.J."/>
            <person name="Probst A.J."/>
            <person name="Thomas B.C."/>
            <person name="Singh A."/>
            <person name="Wilkins M.J."/>
            <person name="Karaoz U."/>
            <person name="Brodie E.L."/>
            <person name="Williams K.H."/>
            <person name="Hubbard S.S."/>
            <person name="Banfield J.F."/>
        </authorList>
    </citation>
    <scope>NUCLEOTIDE SEQUENCE [LARGE SCALE GENOMIC DNA]</scope>
</reference>
<gene>
    <name evidence="11" type="primary">rpoA</name>
    <name evidence="13" type="ORF">A2997_00395</name>
</gene>
<dbReference type="Gene3D" id="2.170.120.12">
    <property type="entry name" value="DNA-directed RNA polymerase, insert domain"/>
    <property type="match status" value="1"/>
</dbReference>
<evidence type="ECO:0000256" key="1">
    <source>
        <dbReference type="ARBA" id="ARBA00007123"/>
    </source>
</evidence>
<evidence type="ECO:0000313" key="13">
    <source>
        <dbReference type="EMBL" id="OGI83547.1"/>
    </source>
</evidence>
<comment type="caution">
    <text evidence="13">The sequence shown here is derived from an EMBL/GenBank/DDBJ whole genome shotgun (WGS) entry which is preliminary data.</text>
</comment>
<feature type="domain" description="DNA-directed RNA polymerase RpoA/D/Rpb3-type" evidence="12">
    <location>
        <begin position="21"/>
        <end position="229"/>
    </location>
</feature>
<dbReference type="CDD" id="cd06928">
    <property type="entry name" value="RNAP_alpha_NTD"/>
    <property type="match status" value="1"/>
</dbReference>
<name>A0A1F6WNW3_9BACT</name>
<comment type="subunit">
    <text evidence="11">Homodimer. The RNAP catalytic core consists of 2 alpha, 1 beta, 1 beta' and 1 omega subunit. When a sigma factor is associated with the core the holoenzyme is formed, which can initiate transcription.</text>
</comment>
<dbReference type="SMART" id="SM00662">
    <property type="entry name" value="RPOLD"/>
    <property type="match status" value="1"/>
</dbReference>
<dbReference type="GO" id="GO:0005737">
    <property type="term" value="C:cytoplasm"/>
    <property type="evidence" value="ECO:0007669"/>
    <property type="project" value="UniProtKB-ARBA"/>
</dbReference>
<dbReference type="InterPro" id="IPR011263">
    <property type="entry name" value="DNA-dir_RNA_pol_RpoA/D/Rpb3"/>
</dbReference>
<evidence type="ECO:0000256" key="5">
    <source>
        <dbReference type="ARBA" id="ARBA00022679"/>
    </source>
</evidence>
<evidence type="ECO:0000256" key="3">
    <source>
        <dbReference type="ARBA" id="ARBA00015972"/>
    </source>
</evidence>
<dbReference type="SUPFAM" id="SSF47789">
    <property type="entry name" value="C-terminal domain of RNA polymerase alpha subunit"/>
    <property type="match status" value="1"/>
</dbReference>
<keyword evidence="6 11" id="KW-0548">Nucleotidyltransferase</keyword>
<evidence type="ECO:0000259" key="12">
    <source>
        <dbReference type="SMART" id="SM00662"/>
    </source>
</evidence>
<dbReference type="EC" id="2.7.7.6" evidence="2 11"/>
<evidence type="ECO:0000256" key="11">
    <source>
        <dbReference type="HAMAP-Rule" id="MF_00059"/>
    </source>
</evidence>
<evidence type="ECO:0000256" key="10">
    <source>
        <dbReference type="ARBA" id="ARBA00048552"/>
    </source>
</evidence>
<dbReference type="NCBIfam" id="NF003519">
    <property type="entry name" value="PRK05182.2-5"/>
    <property type="match status" value="1"/>
</dbReference>
<dbReference type="Gene3D" id="1.10.150.20">
    <property type="entry name" value="5' to 3' exonuclease, C-terminal subdomain"/>
    <property type="match status" value="1"/>
</dbReference>
<dbReference type="GO" id="GO:0003899">
    <property type="term" value="F:DNA-directed RNA polymerase activity"/>
    <property type="evidence" value="ECO:0007669"/>
    <property type="project" value="UniProtKB-UniRule"/>
</dbReference>